<dbReference type="Proteomes" id="UP001062846">
    <property type="component" value="Chromosome 8"/>
</dbReference>
<evidence type="ECO:0000313" key="1">
    <source>
        <dbReference type="EMBL" id="KAI8542504.1"/>
    </source>
</evidence>
<protein>
    <submittedName>
        <fullName evidence="1">Uncharacterized protein</fullName>
    </submittedName>
</protein>
<proteinExistence type="predicted"/>
<organism evidence="1 2">
    <name type="scientific">Rhododendron molle</name>
    <name type="common">Chinese azalea</name>
    <name type="synonym">Azalea mollis</name>
    <dbReference type="NCBI Taxonomy" id="49168"/>
    <lineage>
        <taxon>Eukaryota</taxon>
        <taxon>Viridiplantae</taxon>
        <taxon>Streptophyta</taxon>
        <taxon>Embryophyta</taxon>
        <taxon>Tracheophyta</taxon>
        <taxon>Spermatophyta</taxon>
        <taxon>Magnoliopsida</taxon>
        <taxon>eudicotyledons</taxon>
        <taxon>Gunneridae</taxon>
        <taxon>Pentapetalae</taxon>
        <taxon>asterids</taxon>
        <taxon>Ericales</taxon>
        <taxon>Ericaceae</taxon>
        <taxon>Ericoideae</taxon>
        <taxon>Rhodoreae</taxon>
        <taxon>Rhododendron</taxon>
    </lineage>
</organism>
<dbReference type="EMBL" id="CM046395">
    <property type="protein sequence ID" value="KAI8542504.1"/>
    <property type="molecule type" value="Genomic_DNA"/>
</dbReference>
<evidence type="ECO:0000313" key="2">
    <source>
        <dbReference type="Proteomes" id="UP001062846"/>
    </source>
</evidence>
<name>A0ACC0MNP0_RHOML</name>
<reference evidence="1" key="1">
    <citation type="submission" date="2022-02" db="EMBL/GenBank/DDBJ databases">
        <title>Plant Genome Project.</title>
        <authorList>
            <person name="Zhang R.-G."/>
        </authorList>
    </citation>
    <scope>NUCLEOTIDE SEQUENCE</scope>
    <source>
        <strain evidence="1">AT1</strain>
    </source>
</reference>
<comment type="caution">
    <text evidence="1">The sequence shown here is derived from an EMBL/GenBank/DDBJ whole genome shotgun (WGS) entry which is preliminary data.</text>
</comment>
<keyword evidence="2" id="KW-1185">Reference proteome</keyword>
<sequence>MQGRFAIKLINLDKLGDPDFDDFGKDDFVDFRDYLPKPRNALSDIQNLAIEISGKIPVKHEQFFFFFFSANETSYIA</sequence>
<gene>
    <name evidence="1" type="ORF">RHMOL_Rhmol08G0143000</name>
</gene>
<accession>A0ACC0MNP0</accession>